<comment type="caution">
    <text evidence="1">The sequence shown here is derived from an EMBL/GenBank/DDBJ whole genome shotgun (WGS) entry which is preliminary data.</text>
</comment>
<accession>A0A426XUG9</accession>
<evidence type="ECO:0000313" key="2">
    <source>
        <dbReference type="Proteomes" id="UP000287651"/>
    </source>
</evidence>
<gene>
    <name evidence="1" type="ORF">B296_00052880</name>
</gene>
<dbReference type="EMBL" id="AMZH03017346">
    <property type="protein sequence ID" value="RRT43119.1"/>
    <property type="molecule type" value="Genomic_DNA"/>
</dbReference>
<organism evidence="1 2">
    <name type="scientific">Ensete ventricosum</name>
    <name type="common">Abyssinian banana</name>
    <name type="synonym">Musa ensete</name>
    <dbReference type="NCBI Taxonomy" id="4639"/>
    <lineage>
        <taxon>Eukaryota</taxon>
        <taxon>Viridiplantae</taxon>
        <taxon>Streptophyta</taxon>
        <taxon>Embryophyta</taxon>
        <taxon>Tracheophyta</taxon>
        <taxon>Spermatophyta</taxon>
        <taxon>Magnoliopsida</taxon>
        <taxon>Liliopsida</taxon>
        <taxon>Zingiberales</taxon>
        <taxon>Musaceae</taxon>
        <taxon>Ensete</taxon>
    </lineage>
</organism>
<evidence type="ECO:0000313" key="1">
    <source>
        <dbReference type="EMBL" id="RRT43119.1"/>
    </source>
</evidence>
<reference evidence="1 2" key="1">
    <citation type="journal article" date="2014" name="Agronomy (Basel)">
        <title>A Draft Genome Sequence for Ensete ventricosum, the Drought-Tolerant Tree Against Hunger.</title>
        <authorList>
            <person name="Harrison J."/>
            <person name="Moore K.A."/>
            <person name="Paszkiewicz K."/>
            <person name="Jones T."/>
            <person name="Grant M."/>
            <person name="Ambacheew D."/>
            <person name="Muzemil S."/>
            <person name="Studholme D.J."/>
        </authorList>
    </citation>
    <scope>NUCLEOTIDE SEQUENCE [LARGE SCALE GENOMIC DNA]</scope>
</reference>
<dbReference type="Proteomes" id="UP000287651">
    <property type="component" value="Unassembled WGS sequence"/>
</dbReference>
<dbReference type="InterPro" id="IPR004142">
    <property type="entry name" value="NDRG"/>
</dbReference>
<name>A0A426XUG9_ENSVE</name>
<protein>
    <submittedName>
        <fullName evidence="1">Uncharacterized protein</fullName>
    </submittedName>
</protein>
<dbReference type="Pfam" id="PF03096">
    <property type="entry name" value="Ndr"/>
    <property type="match status" value="1"/>
</dbReference>
<dbReference type="PANTHER" id="PTHR11034">
    <property type="entry name" value="N-MYC DOWNSTREAM REGULATED"/>
    <property type="match status" value="1"/>
</dbReference>
<sequence>MFGDFFSQLMGIPLPSLQVQACGSVVTEEQPHAMLIPLEYFLMGYGLYRPTKLSYSPRSPLSPLCISPELLSPESMGVKLKPIKTRISLKV</sequence>
<dbReference type="AlphaFoldDB" id="A0A426XUG9"/>
<proteinExistence type="predicted"/>